<feature type="transmembrane region" description="Helical" evidence="1">
    <location>
        <begin position="430"/>
        <end position="455"/>
    </location>
</feature>
<dbReference type="PANTHER" id="PTHR34211">
    <property type="entry name" value="CALCINEURIN-LIKE METALLO-PHOSPHOESTERASE SUPERFAMILY PROTEIN"/>
    <property type="match status" value="1"/>
</dbReference>
<dbReference type="SUPFAM" id="SSF56300">
    <property type="entry name" value="Metallo-dependent phosphatases"/>
    <property type="match status" value="1"/>
</dbReference>
<name>A0A1Y5NVA2_9MICO</name>
<evidence type="ECO:0008006" key="3">
    <source>
        <dbReference type="Google" id="ProtNLM"/>
    </source>
</evidence>
<dbReference type="EMBL" id="FLQR01000001">
    <property type="protein sequence ID" value="SBS70367.1"/>
    <property type="molecule type" value="Genomic_DNA"/>
</dbReference>
<feature type="transmembrane region" description="Helical" evidence="1">
    <location>
        <begin position="496"/>
        <end position="524"/>
    </location>
</feature>
<keyword evidence="1" id="KW-0812">Transmembrane</keyword>
<keyword evidence="1" id="KW-0472">Membrane</keyword>
<sequence>MKRRELLGLESVLGFAPAGMTRWLDPPALARTAMKAGMAKVFADYGDKREVQAVLPSAPAQLASPVDGDVWIDFAADLGDGFDATTTIATLLAAPTLFVDTPGGVDLELPRGDVLVLGGDEVYPAGSARAYENRTIGPYATAFPAEAGAQQPTMLAVPGNHDWYDGLTSFLRVFARGARIGGWQTTQTRSYFVVAIAPGWWLVGLDSQLGEYIDEPQLAYFRQHLTAHLRPGDGVIVCTAAPAWVHTATKGPDGFNQLHFFDRTIVRTRETAGTAEPTGAAVRLWLTGDQHHYSRYVQLGPDGEPDEEHGVQAITCGLGGAYLAETHRLPETLELPPATSRMRSKDVPGMPMRRVGPTYPDTATSRRLYRRVANPFSRWWLGWRNPGLMVGIGWVQFVLAWLLGAVVGLVQTAPDSIGAVLRGPVPTTASALGVVVAIALGSWLLHWLMSLLFGWGGVVATLAIVFQLVAGCLTLLALVGLLLAARSLGMPPLPGIVLLGVAAIGSWGLGALLGTAMFGFFLLTQPNGTVASWRMSAQAIADHKGFLRMRLQPNGSIQIHAIVIDRICTDWATTTAADGGMRVVPAARITGVRLLDGPITITRNRGATPAPDSGKAPA</sequence>
<feature type="transmembrane region" description="Helical" evidence="1">
    <location>
        <begin position="388"/>
        <end position="410"/>
    </location>
</feature>
<dbReference type="PANTHER" id="PTHR34211:SF3">
    <property type="entry name" value="CALCINEURIN-LIKE METALLO-PHOSPHOESTERASE SUPERFAMILY PROTEIN"/>
    <property type="match status" value="1"/>
</dbReference>
<dbReference type="RefSeq" id="WP_295573051.1">
    <property type="nucleotide sequence ID" value="NZ_FLQR01000001.1"/>
</dbReference>
<accession>A0A1Y5NVA2</accession>
<dbReference type="AlphaFoldDB" id="A0A1Y5NVA2"/>
<reference evidence="2" key="1">
    <citation type="submission" date="2016-03" db="EMBL/GenBank/DDBJ databases">
        <authorList>
            <person name="Ploux O."/>
        </authorList>
    </citation>
    <scope>NUCLEOTIDE SEQUENCE</scope>
    <source>
        <strain evidence="2">UC1</strain>
    </source>
</reference>
<evidence type="ECO:0000256" key="1">
    <source>
        <dbReference type="SAM" id="Phobius"/>
    </source>
</evidence>
<protein>
    <recommendedName>
        <fullName evidence="3">Metallophosphoesterase</fullName>
    </recommendedName>
</protein>
<evidence type="ECO:0000313" key="2">
    <source>
        <dbReference type="EMBL" id="SBS70367.1"/>
    </source>
</evidence>
<dbReference type="InterPro" id="IPR029052">
    <property type="entry name" value="Metallo-depent_PP-like"/>
</dbReference>
<dbReference type="Gene3D" id="3.60.21.10">
    <property type="match status" value="1"/>
</dbReference>
<organism evidence="2">
    <name type="scientific">uncultured Microbacterium sp</name>
    <dbReference type="NCBI Taxonomy" id="191216"/>
    <lineage>
        <taxon>Bacteria</taxon>
        <taxon>Bacillati</taxon>
        <taxon>Actinomycetota</taxon>
        <taxon>Actinomycetes</taxon>
        <taxon>Micrococcales</taxon>
        <taxon>Microbacteriaceae</taxon>
        <taxon>Microbacterium</taxon>
        <taxon>environmental samples</taxon>
    </lineage>
</organism>
<proteinExistence type="predicted"/>
<feature type="transmembrane region" description="Helical" evidence="1">
    <location>
        <begin position="462"/>
        <end position="484"/>
    </location>
</feature>
<keyword evidence="1" id="KW-1133">Transmembrane helix</keyword>
<gene>
    <name evidence="2" type="ORF">MIPYR_10444</name>
</gene>